<feature type="domain" description="Core-binding (CB)" evidence="6">
    <location>
        <begin position="81"/>
        <end position="178"/>
    </location>
</feature>
<proteinExistence type="predicted"/>
<dbReference type="SUPFAM" id="SSF56349">
    <property type="entry name" value="DNA breaking-rejoining enzymes"/>
    <property type="match status" value="1"/>
</dbReference>
<dbReference type="Gene3D" id="1.10.443.10">
    <property type="entry name" value="Intergrase catalytic core"/>
    <property type="match status" value="1"/>
</dbReference>
<dbReference type="Proteomes" id="UP001612915">
    <property type="component" value="Unassembled WGS sequence"/>
</dbReference>
<dbReference type="Pfam" id="PF14657">
    <property type="entry name" value="Arm-DNA-bind_4"/>
    <property type="match status" value="1"/>
</dbReference>
<comment type="caution">
    <text evidence="7">The sequence shown here is derived from an EMBL/GenBank/DDBJ whole genome shotgun (WGS) entry which is preliminary data.</text>
</comment>
<dbReference type="EMBL" id="JBITLV010000004">
    <property type="protein sequence ID" value="MFI7587883.1"/>
    <property type="molecule type" value="Genomic_DNA"/>
</dbReference>
<dbReference type="InterPro" id="IPR028259">
    <property type="entry name" value="AP2-like_int_N"/>
</dbReference>
<dbReference type="RefSeq" id="WP_398280459.1">
    <property type="nucleotide sequence ID" value="NZ_JBITLV010000004.1"/>
</dbReference>
<dbReference type="CDD" id="cd01189">
    <property type="entry name" value="INT_ICEBs1_C_like"/>
    <property type="match status" value="1"/>
</dbReference>
<accession>A0ABW8AP42</accession>
<dbReference type="InterPro" id="IPR013762">
    <property type="entry name" value="Integrase-like_cat_sf"/>
</dbReference>
<name>A0ABW8AP42_9ACTN</name>
<organism evidence="7 8">
    <name type="scientific">Spongisporangium articulatum</name>
    <dbReference type="NCBI Taxonomy" id="3362603"/>
    <lineage>
        <taxon>Bacteria</taxon>
        <taxon>Bacillati</taxon>
        <taxon>Actinomycetota</taxon>
        <taxon>Actinomycetes</taxon>
        <taxon>Kineosporiales</taxon>
        <taxon>Kineosporiaceae</taxon>
        <taxon>Spongisporangium</taxon>
    </lineage>
</organism>
<reference evidence="7 8" key="1">
    <citation type="submission" date="2024-10" db="EMBL/GenBank/DDBJ databases">
        <title>The Natural Products Discovery Center: Release of the First 8490 Sequenced Strains for Exploring Actinobacteria Biosynthetic Diversity.</title>
        <authorList>
            <person name="Kalkreuter E."/>
            <person name="Kautsar S.A."/>
            <person name="Yang D."/>
            <person name="Bader C.D."/>
            <person name="Teijaro C.N."/>
            <person name="Fluegel L."/>
            <person name="Davis C.M."/>
            <person name="Simpson J.R."/>
            <person name="Lauterbach L."/>
            <person name="Steele A.D."/>
            <person name="Gui C."/>
            <person name="Meng S."/>
            <person name="Li G."/>
            <person name="Viehrig K."/>
            <person name="Ye F."/>
            <person name="Su P."/>
            <person name="Kiefer A.F."/>
            <person name="Nichols A."/>
            <person name="Cepeda A.J."/>
            <person name="Yan W."/>
            <person name="Fan B."/>
            <person name="Jiang Y."/>
            <person name="Adhikari A."/>
            <person name="Zheng C.-J."/>
            <person name="Schuster L."/>
            <person name="Cowan T.M."/>
            <person name="Smanski M.J."/>
            <person name="Chevrette M.G."/>
            <person name="De Carvalho L.P.S."/>
            <person name="Shen B."/>
        </authorList>
    </citation>
    <scope>NUCLEOTIDE SEQUENCE [LARGE SCALE GENOMIC DNA]</scope>
    <source>
        <strain evidence="7 8">NPDC049639</strain>
    </source>
</reference>
<gene>
    <name evidence="7" type="ORF">ACIB24_12495</name>
</gene>
<dbReference type="Gene3D" id="1.10.150.130">
    <property type="match status" value="1"/>
</dbReference>
<keyword evidence="8" id="KW-1185">Reference proteome</keyword>
<dbReference type="InterPro" id="IPR011010">
    <property type="entry name" value="DNA_brk_join_enz"/>
</dbReference>
<evidence type="ECO:0000256" key="1">
    <source>
        <dbReference type="ARBA" id="ARBA00023125"/>
    </source>
</evidence>
<dbReference type="PROSITE" id="PS51900">
    <property type="entry name" value="CB"/>
    <property type="match status" value="1"/>
</dbReference>
<evidence type="ECO:0000256" key="2">
    <source>
        <dbReference type="ARBA" id="ARBA00023172"/>
    </source>
</evidence>
<feature type="region of interest" description="Disordered" evidence="4">
    <location>
        <begin position="34"/>
        <end position="55"/>
    </location>
</feature>
<evidence type="ECO:0000313" key="8">
    <source>
        <dbReference type="Proteomes" id="UP001612915"/>
    </source>
</evidence>
<evidence type="ECO:0000256" key="3">
    <source>
        <dbReference type="PROSITE-ProRule" id="PRU01248"/>
    </source>
</evidence>
<protein>
    <submittedName>
        <fullName evidence="7">Tyrosine-type recombinase/integrase</fullName>
    </submittedName>
</protein>
<dbReference type="PANTHER" id="PTHR30349:SF91">
    <property type="entry name" value="INTA PROTEIN"/>
    <property type="match status" value="1"/>
</dbReference>
<feature type="region of interest" description="Disordered" evidence="4">
    <location>
        <begin position="419"/>
        <end position="451"/>
    </location>
</feature>
<keyword evidence="2" id="KW-0233">DNA recombination</keyword>
<dbReference type="PANTHER" id="PTHR30349">
    <property type="entry name" value="PHAGE INTEGRASE-RELATED"/>
    <property type="match status" value="1"/>
</dbReference>
<dbReference type="Pfam" id="PF00589">
    <property type="entry name" value="Phage_integrase"/>
    <property type="match status" value="1"/>
</dbReference>
<evidence type="ECO:0000259" key="5">
    <source>
        <dbReference type="PROSITE" id="PS51898"/>
    </source>
</evidence>
<evidence type="ECO:0000256" key="4">
    <source>
        <dbReference type="SAM" id="MobiDB-lite"/>
    </source>
</evidence>
<dbReference type="InterPro" id="IPR010998">
    <property type="entry name" value="Integrase_recombinase_N"/>
</dbReference>
<dbReference type="InterPro" id="IPR002104">
    <property type="entry name" value="Integrase_catalytic"/>
</dbReference>
<dbReference type="InterPro" id="IPR050090">
    <property type="entry name" value="Tyrosine_recombinase_XerCD"/>
</dbReference>
<dbReference type="PROSITE" id="PS51898">
    <property type="entry name" value="TYR_RECOMBINASE"/>
    <property type="match status" value="1"/>
</dbReference>
<keyword evidence="1 3" id="KW-0238">DNA-binding</keyword>
<sequence>MAKGSVSKRCQCRDADGKRVKDCRKAHGSWGYTVDAGRDQATGKRKQTTQGGFSTRREAEAAMHVVLSEIEDGSWSNDQGMTLGAWLDQWLEESGERLAVKTMISYTGHVRDVWKPLLGHMRLRAVRRHHVENAIREVAKPITGERPKGNVGQRVEKRSASTVAAYRRTLRAALAAAQRRGLITVNPAQGRMDSIPKAEHHEFTVWEPEQTARFLDHVSEDRLSALYEVAAYAGLRRAELCGLRWSDIDEGGAGITIGQTLIEVSSKAIRPEDRECKVCGGDHGGRLLKEPKSRAGRRWVPLVGAAQAALTAHRVMQLAERKPFGDDYADHDLVFCEVDGNPLRPGSLSRDFEAHIKACELPRIRLHDTRHGACSLLLSGGVPIEIVQMILGHSSPAITRQVYAHVLKKATALQVEAASEAVTKHRREQSVSKEAESAASLSESGKGGAES</sequence>
<evidence type="ECO:0000259" key="6">
    <source>
        <dbReference type="PROSITE" id="PS51900"/>
    </source>
</evidence>
<evidence type="ECO:0000313" key="7">
    <source>
        <dbReference type="EMBL" id="MFI7587883.1"/>
    </source>
</evidence>
<feature type="domain" description="Tyr recombinase" evidence="5">
    <location>
        <begin position="201"/>
        <end position="419"/>
    </location>
</feature>
<dbReference type="InterPro" id="IPR044068">
    <property type="entry name" value="CB"/>
</dbReference>